<dbReference type="InterPro" id="IPR000121">
    <property type="entry name" value="PEP_util_C"/>
</dbReference>
<protein>
    <recommendedName>
        <fullName evidence="6 14">Pyruvate, phosphate dikinase</fullName>
        <ecNumber evidence="5 14">2.7.9.1</ecNumber>
    </recommendedName>
</protein>
<dbReference type="NCBIfam" id="NF004531">
    <property type="entry name" value="PRK05878.1"/>
    <property type="match status" value="1"/>
</dbReference>
<evidence type="ECO:0000313" key="19">
    <source>
        <dbReference type="Proteomes" id="UP001291687"/>
    </source>
</evidence>
<comment type="subunit">
    <text evidence="4">Homodimer.</text>
</comment>
<accession>A0ABU5ND69</accession>
<keyword evidence="11" id="KW-0418">Kinase</keyword>
<sequence length="887" mass="97920">MNKLIYYFSKSASDGDSSMKNILGGKGANLAQMCKLGLSIPPGFTISSELCSAYCTKQLHLTTGFLEELSKSISRLEKEVGKKFGSDTNPLLISVRSGAKVSMPGMMDTILNLGMNDEVAAALAKSTSNPKFAYDSYRRFLEMFATVVFEVSNYHFEEILSNHKDSNNISKDSDLTEEDLKKIIIEYKAVIRKYTGKEFESNPTEQLKHAIEAVLKSWMSPRAIAYRKIHNIDDDMGTAVTIQSMVFGNKGDDSATGVVFTRNPSSGEKKIFGEFLINAQGEDVVAGIRTPFPILVSNGGDGRSMQEQMPQQYEELIQVCDKLELHFKDMQDIEFTIEEGKLYILQTRGGKRSAASAVKIAVDMVSEGVISKSDALMRIDPNSLNQLLHTAIDYSSNPQVIATGLPASPGANTGIVVFSPYDAEDLAHHHKVILVRNDTSPEDIKGMHVSVGIITARGGMTSHAAVVARGMGKPCVCGINGLIVNEKQKIFTTASGHQVAQGDTITIDGSTGAIIIGDVKLVEPGFSEEFNTILEWADQERKLEVRANAETSLDATVALKFGASGIGLCRTEHMFFDNKKIPLVREMIIAQSYEQRISAIEKLKPLQVADFKSLFEIMAGKPVNVRLLDPPLHEFLPTEEKDKLELADALNIPISLIDHRLHALHEINPMLGHRGCRLGISYPEIYIMQVEAILEAIFQVQTEQNTHCILELMIPLISDVKELERINGYVRETINSMEVKHQTKFNVKLGTMIELPRAALTADKIANHVEYFSFGSNDLTQTTYGISRDDISSFLPDYIDQKIFTHDPFSQIDIEGVGKLIQMAIEKGKAVNPDLTIGVCGEHAGDPYSIDFFHLAGLDYISCSPYRIPIARVAAARSKIMSSRRYP</sequence>
<evidence type="ECO:0000256" key="5">
    <source>
        <dbReference type="ARBA" id="ARBA00011994"/>
    </source>
</evidence>
<evidence type="ECO:0000313" key="18">
    <source>
        <dbReference type="EMBL" id="MEA0971117.1"/>
    </source>
</evidence>
<organism evidence="18 19">
    <name type="scientific">Candidatus Megaera venefica</name>
    <dbReference type="NCBI Taxonomy" id="2055910"/>
    <lineage>
        <taxon>Bacteria</taxon>
        <taxon>Pseudomonadati</taxon>
        <taxon>Pseudomonadota</taxon>
        <taxon>Alphaproteobacteria</taxon>
        <taxon>Rickettsiales</taxon>
        <taxon>Rickettsiaceae</taxon>
        <taxon>Candidatus Megaera</taxon>
    </lineage>
</organism>
<feature type="domain" description="Pyruvate phosphate dikinase AMP/ATP-binding" evidence="16">
    <location>
        <begin position="311"/>
        <end position="366"/>
    </location>
</feature>
<dbReference type="Proteomes" id="UP001291687">
    <property type="component" value="Unassembled WGS sequence"/>
</dbReference>
<evidence type="ECO:0000256" key="3">
    <source>
        <dbReference type="ARBA" id="ARBA00007837"/>
    </source>
</evidence>
<evidence type="ECO:0000256" key="8">
    <source>
        <dbReference type="ARBA" id="ARBA00022679"/>
    </source>
</evidence>
<evidence type="ECO:0000256" key="4">
    <source>
        <dbReference type="ARBA" id="ARBA00011738"/>
    </source>
</evidence>
<dbReference type="InterPro" id="IPR023151">
    <property type="entry name" value="PEP_util_CS"/>
</dbReference>
<comment type="cofactor">
    <cofactor evidence="1 14">
        <name>Mg(2+)</name>
        <dbReference type="ChEBI" id="CHEBI:18420"/>
    </cofactor>
</comment>
<dbReference type="InterPro" id="IPR013815">
    <property type="entry name" value="ATP_grasp_subdomain_1"/>
</dbReference>
<dbReference type="Pfam" id="PF01326">
    <property type="entry name" value="PPDK_N"/>
    <property type="match status" value="2"/>
</dbReference>
<keyword evidence="13" id="KW-0460">Magnesium</keyword>
<dbReference type="InterPro" id="IPR040442">
    <property type="entry name" value="Pyrv_kinase-like_dom_sf"/>
</dbReference>
<gene>
    <name evidence="18" type="ORF">Megvenef_01090</name>
</gene>
<evidence type="ECO:0000256" key="12">
    <source>
        <dbReference type="ARBA" id="ARBA00022840"/>
    </source>
</evidence>
<name>A0ABU5ND69_9RICK</name>
<dbReference type="Gene3D" id="3.30.1490.20">
    <property type="entry name" value="ATP-grasp fold, A domain"/>
    <property type="match status" value="1"/>
</dbReference>
<dbReference type="Gene3D" id="3.20.20.60">
    <property type="entry name" value="Phosphoenolpyruvate-binding domains"/>
    <property type="match status" value="1"/>
</dbReference>
<dbReference type="Gene3D" id="3.50.30.10">
    <property type="entry name" value="Phosphohistidine domain"/>
    <property type="match status" value="1"/>
</dbReference>
<keyword evidence="8" id="KW-0808">Transferase</keyword>
<dbReference type="Gene3D" id="1.20.80.30">
    <property type="match status" value="1"/>
</dbReference>
<evidence type="ECO:0000256" key="2">
    <source>
        <dbReference type="ARBA" id="ARBA00003144"/>
    </source>
</evidence>
<comment type="caution">
    <text evidence="18">The sequence shown here is derived from an EMBL/GenBank/DDBJ whole genome shotgun (WGS) entry which is preliminary data.</text>
</comment>
<dbReference type="InterPro" id="IPR010121">
    <property type="entry name" value="Pyruvate_phosphate_dikinase"/>
</dbReference>
<evidence type="ECO:0000259" key="17">
    <source>
        <dbReference type="Pfam" id="PF02896"/>
    </source>
</evidence>
<evidence type="ECO:0000256" key="13">
    <source>
        <dbReference type="ARBA" id="ARBA00022842"/>
    </source>
</evidence>
<keyword evidence="7" id="KW-0597">Phosphoprotein</keyword>
<evidence type="ECO:0000256" key="9">
    <source>
        <dbReference type="ARBA" id="ARBA00022723"/>
    </source>
</evidence>
<keyword evidence="9" id="KW-0479">Metal-binding</keyword>
<reference evidence="18 19" key="1">
    <citation type="submission" date="2023-03" db="EMBL/GenBank/DDBJ databases">
        <title>Host association and intracellularity evolved multiple times independently in the Rickettsiales.</title>
        <authorList>
            <person name="Castelli M."/>
            <person name="Nardi T."/>
            <person name="Gammuto L."/>
            <person name="Bellinzona G."/>
            <person name="Sabaneyeva E."/>
            <person name="Potekhin A."/>
            <person name="Serra V."/>
            <person name="Petroni G."/>
            <person name="Sassera D."/>
        </authorList>
    </citation>
    <scope>NUCLEOTIDE SEQUENCE [LARGE SCALE GENOMIC DNA]</scope>
    <source>
        <strain evidence="18 19">Sr 2-6</strain>
    </source>
</reference>
<evidence type="ECO:0000256" key="14">
    <source>
        <dbReference type="PIRNR" id="PIRNR000853"/>
    </source>
</evidence>
<dbReference type="InterPro" id="IPR002192">
    <property type="entry name" value="PPDK_AMP/ATP-bd"/>
</dbReference>
<keyword evidence="12" id="KW-0067">ATP-binding</keyword>
<evidence type="ECO:0000256" key="10">
    <source>
        <dbReference type="ARBA" id="ARBA00022741"/>
    </source>
</evidence>
<dbReference type="RefSeq" id="WP_322777018.1">
    <property type="nucleotide sequence ID" value="NZ_JARJFB010000083.1"/>
</dbReference>
<dbReference type="EMBL" id="JARJFB010000083">
    <property type="protein sequence ID" value="MEA0971117.1"/>
    <property type="molecule type" value="Genomic_DNA"/>
</dbReference>
<proteinExistence type="inferred from homology"/>
<dbReference type="Pfam" id="PF02896">
    <property type="entry name" value="PEP-utilizers_C"/>
    <property type="match status" value="1"/>
</dbReference>
<keyword evidence="18" id="KW-0670">Pyruvate</keyword>
<dbReference type="InterPro" id="IPR015813">
    <property type="entry name" value="Pyrv/PenolPyrv_kinase-like_dom"/>
</dbReference>
<dbReference type="PIRSF" id="PIRSF000853">
    <property type="entry name" value="PPDK"/>
    <property type="match status" value="1"/>
</dbReference>
<keyword evidence="10" id="KW-0547">Nucleotide-binding</keyword>
<dbReference type="InterPro" id="IPR018274">
    <property type="entry name" value="PEP_util_AS"/>
</dbReference>
<keyword evidence="19" id="KW-1185">Reference proteome</keyword>
<evidence type="ECO:0000259" key="15">
    <source>
        <dbReference type="Pfam" id="PF00391"/>
    </source>
</evidence>
<feature type="domain" description="PEP-utilising enzyme C-terminal" evidence="17">
    <location>
        <begin position="528"/>
        <end position="878"/>
    </location>
</feature>
<evidence type="ECO:0000256" key="6">
    <source>
        <dbReference type="ARBA" id="ARBA00020138"/>
    </source>
</evidence>
<evidence type="ECO:0000256" key="11">
    <source>
        <dbReference type="ARBA" id="ARBA00022777"/>
    </source>
</evidence>
<dbReference type="EC" id="2.7.9.1" evidence="5 14"/>
<dbReference type="SUPFAM" id="SSF52009">
    <property type="entry name" value="Phosphohistidine domain"/>
    <property type="match status" value="1"/>
</dbReference>
<dbReference type="NCBIfam" id="TIGR01828">
    <property type="entry name" value="pyru_phos_dikin"/>
    <property type="match status" value="1"/>
</dbReference>
<feature type="domain" description="PEP-utilising enzyme mobile" evidence="15">
    <location>
        <begin position="430"/>
        <end position="512"/>
    </location>
</feature>
<dbReference type="PANTHER" id="PTHR22931:SF9">
    <property type="entry name" value="PYRUVATE, PHOSPHATE DIKINASE 1, CHLOROPLASTIC"/>
    <property type="match status" value="1"/>
</dbReference>
<dbReference type="InterPro" id="IPR008279">
    <property type="entry name" value="PEP-util_enz_mobile_dom"/>
</dbReference>
<evidence type="ECO:0000256" key="1">
    <source>
        <dbReference type="ARBA" id="ARBA00001946"/>
    </source>
</evidence>
<evidence type="ECO:0000259" key="16">
    <source>
        <dbReference type="Pfam" id="PF01326"/>
    </source>
</evidence>
<dbReference type="Pfam" id="PF00391">
    <property type="entry name" value="PEP-utilizers"/>
    <property type="match status" value="1"/>
</dbReference>
<evidence type="ECO:0000256" key="7">
    <source>
        <dbReference type="ARBA" id="ARBA00022553"/>
    </source>
</evidence>
<dbReference type="SUPFAM" id="SSF56059">
    <property type="entry name" value="Glutathione synthetase ATP-binding domain-like"/>
    <property type="match status" value="1"/>
</dbReference>
<dbReference type="Gene3D" id="3.30.470.20">
    <property type="entry name" value="ATP-grasp fold, B domain"/>
    <property type="match status" value="1"/>
</dbReference>
<feature type="domain" description="Pyruvate phosphate dikinase AMP/ATP-binding" evidence="16">
    <location>
        <begin position="58"/>
        <end position="297"/>
    </location>
</feature>
<dbReference type="PROSITE" id="PS00742">
    <property type="entry name" value="PEP_ENZYMES_2"/>
    <property type="match status" value="1"/>
</dbReference>
<dbReference type="InterPro" id="IPR036637">
    <property type="entry name" value="Phosphohistidine_dom_sf"/>
</dbReference>
<dbReference type="PROSITE" id="PS00370">
    <property type="entry name" value="PEP_ENZYMES_PHOS_SITE"/>
    <property type="match status" value="1"/>
</dbReference>
<comment type="function">
    <text evidence="2">Catalyzes the reversible phosphorylation of pyruvate and phosphate.</text>
</comment>
<dbReference type="Gene3D" id="1.10.189.10">
    <property type="entry name" value="Pyruvate Phosphate Dikinase, domain 2"/>
    <property type="match status" value="1"/>
</dbReference>
<dbReference type="PANTHER" id="PTHR22931">
    <property type="entry name" value="PHOSPHOENOLPYRUVATE DIKINASE-RELATED"/>
    <property type="match status" value="1"/>
</dbReference>
<comment type="catalytic activity">
    <reaction evidence="14">
        <text>pyruvate + phosphate + ATP = phosphoenolpyruvate + AMP + diphosphate + H(+)</text>
        <dbReference type="Rhea" id="RHEA:10756"/>
        <dbReference type="ChEBI" id="CHEBI:15361"/>
        <dbReference type="ChEBI" id="CHEBI:15378"/>
        <dbReference type="ChEBI" id="CHEBI:30616"/>
        <dbReference type="ChEBI" id="CHEBI:33019"/>
        <dbReference type="ChEBI" id="CHEBI:43474"/>
        <dbReference type="ChEBI" id="CHEBI:58702"/>
        <dbReference type="ChEBI" id="CHEBI:456215"/>
        <dbReference type="EC" id="2.7.9.1"/>
    </reaction>
</comment>
<dbReference type="SUPFAM" id="SSF51621">
    <property type="entry name" value="Phosphoenolpyruvate/pyruvate domain"/>
    <property type="match status" value="1"/>
</dbReference>
<comment type="similarity">
    <text evidence="3 14">Belongs to the PEP-utilizing enzyme family.</text>
</comment>